<dbReference type="Gene3D" id="1.10.12.10">
    <property type="entry name" value="Lyase 2-enoyl-coa Hydratase, Chain A, domain 2"/>
    <property type="match status" value="1"/>
</dbReference>
<dbReference type="SUPFAM" id="SSF52096">
    <property type="entry name" value="ClpP/crotonase"/>
    <property type="match status" value="1"/>
</dbReference>
<gene>
    <name evidence="4" type="ORF">TAPDE_005575</name>
</gene>
<dbReference type="CDD" id="cd06558">
    <property type="entry name" value="crotonase-like"/>
    <property type="match status" value="1"/>
</dbReference>
<dbReference type="Gene3D" id="3.90.226.10">
    <property type="entry name" value="2-enoyl-CoA Hydratase, Chain A, domain 1"/>
    <property type="match status" value="1"/>
</dbReference>
<keyword evidence="5" id="KW-1185">Reference proteome</keyword>
<protein>
    <recommendedName>
        <fullName evidence="6">Enoyl-CoA hydratase/isomerase family protein</fullName>
    </recommendedName>
</protein>
<dbReference type="STRING" id="1097556.R4XGT0"/>
<evidence type="ECO:0000256" key="2">
    <source>
        <dbReference type="ARBA" id="ARBA00023140"/>
    </source>
</evidence>
<evidence type="ECO:0000313" key="5">
    <source>
        <dbReference type="Proteomes" id="UP000013776"/>
    </source>
</evidence>
<dbReference type="PANTHER" id="PTHR43684:SF1">
    <property type="entry name" value="ENOYL-COA DELTA ISOMERASE 2"/>
    <property type="match status" value="1"/>
</dbReference>
<dbReference type="eggNOG" id="KOG0016">
    <property type="taxonomic scope" value="Eukaryota"/>
</dbReference>
<dbReference type="AlphaFoldDB" id="R4XGT0"/>
<dbReference type="InterPro" id="IPR001753">
    <property type="entry name" value="Enoyl-CoA_hydra/iso"/>
</dbReference>
<evidence type="ECO:0000256" key="1">
    <source>
        <dbReference type="ARBA" id="ARBA00004275"/>
    </source>
</evidence>
<sequence>MSLPSFQTLKLSLTTDGVLTITFSTPGGNAMSPELFKEWREAIRYAQETDAVKVMVQTGSGRYYSSGKDLRPTMHDSFETEMNEEMDILEDLINALINFQKPSIAAVNGPAIGLSVTSLALFDFVYAVSSATFTVPFMRWGFCAEGCSSLLFPRLLGRHTANELLLAGSTLSASALKAVGFLEVLDGGEFIHEVNKKASILASYDPTTVRVTKSLVNERYRQELMTVNHTELSTLKVMMMKHNSRKAIQDFVDERAAKQQRKKSKL</sequence>
<keyword evidence="3" id="KW-0413">Isomerase</keyword>
<evidence type="ECO:0000313" key="4">
    <source>
        <dbReference type="EMBL" id="CCG85001.1"/>
    </source>
</evidence>
<evidence type="ECO:0008006" key="6">
    <source>
        <dbReference type="Google" id="ProtNLM"/>
    </source>
</evidence>
<dbReference type="Pfam" id="PF00378">
    <property type="entry name" value="ECH_1"/>
    <property type="match status" value="1"/>
</dbReference>
<dbReference type="Proteomes" id="UP000013776">
    <property type="component" value="Unassembled WGS sequence"/>
</dbReference>
<comment type="caution">
    <text evidence="4">The sequence shown here is derived from an EMBL/GenBank/DDBJ whole genome shotgun (WGS) entry which is preliminary data.</text>
</comment>
<comment type="subcellular location">
    <subcellularLocation>
        <location evidence="1">Peroxisome</location>
    </subcellularLocation>
</comment>
<evidence type="ECO:0000256" key="3">
    <source>
        <dbReference type="ARBA" id="ARBA00023235"/>
    </source>
</evidence>
<dbReference type="PANTHER" id="PTHR43684">
    <property type="match status" value="1"/>
</dbReference>
<dbReference type="GO" id="GO:0005777">
    <property type="term" value="C:peroxisome"/>
    <property type="evidence" value="ECO:0007669"/>
    <property type="project" value="UniProtKB-SubCell"/>
</dbReference>
<organism evidence="4 5">
    <name type="scientific">Taphrina deformans (strain PYCC 5710 / ATCC 11124 / CBS 356.35 / IMI 108563 / JCM 9778 / NBRC 8474)</name>
    <name type="common">Peach leaf curl fungus</name>
    <name type="synonym">Lalaria deformans</name>
    <dbReference type="NCBI Taxonomy" id="1097556"/>
    <lineage>
        <taxon>Eukaryota</taxon>
        <taxon>Fungi</taxon>
        <taxon>Dikarya</taxon>
        <taxon>Ascomycota</taxon>
        <taxon>Taphrinomycotina</taxon>
        <taxon>Taphrinomycetes</taxon>
        <taxon>Taphrinales</taxon>
        <taxon>Taphrinaceae</taxon>
        <taxon>Taphrina</taxon>
    </lineage>
</organism>
<dbReference type="OrthoDB" id="448450at2759"/>
<keyword evidence="2" id="KW-0576">Peroxisome</keyword>
<reference evidence="4 5" key="1">
    <citation type="journal article" date="2013" name="MBio">
        <title>Genome sequencing of the plant pathogen Taphrina deformans, the causal agent of peach leaf curl.</title>
        <authorList>
            <person name="Cisse O.H."/>
            <person name="Almeida J.M.G.C.F."/>
            <person name="Fonseca A."/>
            <person name="Kumar A.A."/>
            <person name="Salojaervi J."/>
            <person name="Overmyer K."/>
            <person name="Hauser P.M."/>
            <person name="Pagni M."/>
        </authorList>
    </citation>
    <scope>NUCLEOTIDE SEQUENCE [LARGE SCALE GENOMIC DNA]</scope>
    <source>
        <strain evidence="5">PYCC 5710 / ATCC 11124 / CBS 356.35 / IMI 108563 / JCM 9778 / NBRC 8474</strain>
    </source>
</reference>
<dbReference type="InterPro" id="IPR051053">
    <property type="entry name" value="ECH/Chromodomain_protein"/>
</dbReference>
<dbReference type="EMBL" id="CAHR02000379">
    <property type="protein sequence ID" value="CCG85001.1"/>
    <property type="molecule type" value="Genomic_DNA"/>
</dbReference>
<dbReference type="InterPro" id="IPR029045">
    <property type="entry name" value="ClpP/crotonase-like_dom_sf"/>
</dbReference>
<dbReference type="InterPro" id="IPR014748">
    <property type="entry name" value="Enoyl-CoA_hydra_C"/>
</dbReference>
<proteinExistence type="predicted"/>
<accession>R4XGT0</accession>
<dbReference type="GO" id="GO:0004165">
    <property type="term" value="F:delta(3)-delta(2)-enoyl-CoA isomerase activity"/>
    <property type="evidence" value="ECO:0007669"/>
    <property type="project" value="UniProtKB-ARBA"/>
</dbReference>
<dbReference type="VEuPathDB" id="FungiDB:TAPDE_005575"/>
<name>R4XGT0_TAPDE</name>